<feature type="region of interest" description="Disordered" evidence="3">
    <location>
        <begin position="1"/>
        <end position="61"/>
    </location>
</feature>
<evidence type="ECO:0000256" key="1">
    <source>
        <dbReference type="ARBA" id="ARBA00022737"/>
    </source>
</evidence>
<dbReference type="GO" id="GO:0017020">
    <property type="term" value="F:myosin phosphatase regulator activity"/>
    <property type="evidence" value="ECO:0007669"/>
    <property type="project" value="TreeGrafter"/>
</dbReference>
<dbReference type="WBParaSite" id="HNAJ_0000727001-mRNA-1">
    <property type="protein sequence ID" value="HNAJ_0000727001-mRNA-1"/>
    <property type="gene ID" value="HNAJ_0000727001"/>
</dbReference>
<dbReference type="GO" id="GO:0005737">
    <property type="term" value="C:cytoplasm"/>
    <property type="evidence" value="ECO:0007669"/>
    <property type="project" value="TreeGrafter"/>
</dbReference>
<dbReference type="EMBL" id="UZAE01012026">
    <property type="protein sequence ID" value="VDO03126.1"/>
    <property type="molecule type" value="Genomic_DNA"/>
</dbReference>
<evidence type="ECO:0000313" key="5">
    <source>
        <dbReference type="Proteomes" id="UP000278807"/>
    </source>
</evidence>
<dbReference type="PANTHER" id="PTHR24179:SF29">
    <property type="entry name" value="LD46604P"/>
    <property type="match status" value="1"/>
</dbReference>
<evidence type="ECO:0000256" key="3">
    <source>
        <dbReference type="SAM" id="MobiDB-lite"/>
    </source>
</evidence>
<accession>A0A158QHE0</accession>
<evidence type="ECO:0000313" key="4">
    <source>
        <dbReference type="EMBL" id="VDO03126.1"/>
    </source>
</evidence>
<dbReference type="STRING" id="102285.A0A158QHE0"/>
<keyword evidence="5" id="KW-1185">Reference proteome</keyword>
<dbReference type="InterPro" id="IPR051226">
    <property type="entry name" value="PP1_Regulatory_Subunit"/>
</dbReference>
<dbReference type="OrthoDB" id="19014at2759"/>
<dbReference type="Gene3D" id="1.25.40.20">
    <property type="entry name" value="Ankyrin repeat-containing domain"/>
    <property type="match status" value="1"/>
</dbReference>
<gene>
    <name evidence="4" type="ORF">HNAJ_LOCUS7266</name>
</gene>
<proteinExistence type="predicted"/>
<evidence type="ECO:0000256" key="2">
    <source>
        <dbReference type="PROSITE-ProRule" id="PRU00023"/>
    </source>
</evidence>
<name>A0A158QHE0_RODNA</name>
<dbReference type="Proteomes" id="UP000278807">
    <property type="component" value="Unassembled WGS sequence"/>
</dbReference>
<sequence>MNSLDNLDLPPARVPDLERIRNAKRKRAQQLKRWAQYDKNMEKKEKKFRSSTSPPPGSNLVGRQHPGFARLVQFSQAVILLEAAARDDLDEVRKLLSQGVCPNVTNTDGLTALHQCCIDNNQEMCRLLIRFGADVNARDTELWTPLHAAATCCHAELCKLLIDKQVF</sequence>
<dbReference type="InterPro" id="IPR036770">
    <property type="entry name" value="Ankyrin_rpt-contain_sf"/>
</dbReference>
<dbReference type="SUPFAM" id="SSF48403">
    <property type="entry name" value="Ankyrin repeat"/>
    <property type="match status" value="1"/>
</dbReference>
<feature type="repeat" description="ANK" evidence="2">
    <location>
        <begin position="108"/>
        <end position="140"/>
    </location>
</feature>
<dbReference type="PANTHER" id="PTHR24179">
    <property type="entry name" value="PROTEIN PHOSPHATASE 1 REGULATORY SUBUNIT 12"/>
    <property type="match status" value="1"/>
</dbReference>
<organism evidence="6">
    <name type="scientific">Rodentolepis nana</name>
    <name type="common">Dwarf tapeworm</name>
    <name type="synonym">Hymenolepis nana</name>
    <dbReference type="NCBI Taxonomy" id="102285"/>
    <lineage>
        <taxon>Eukaryota</taxon>
        <taxon>Metazoa</taxon>
        <taxon>Spiralia</taxon>
        <taxon>Lophotrochozoa</taxon>
        <taxon>Platyhelminthes</taxon>
        <taxon>Cestoda</taxon>
        <taxon>Eucestoda</taxon>
        <taxon>Cyclophyllidea</taxon>
        <taxon>Hymenolepididae</taxon>
        <taxon>Rodentolepis</taxon>
    </lineage>
</organism>
<feature type="compositionally biased region" description="Basic and acidic residues" evidence="3">
    <location>
        <begin position="35"/>
        <end position="45"/>
    </location>
</feature>
<dbReference type="Pfam" id="PF12796">
    <property type="entry name" value="Ank_2"/>
    <property type="match status" value="1"/>
</dbReference>
<evidence type="ECO:0000313" key="6">
    <source>
        <dbReference type="WBParaSite" id="HNAJ_0000727001-mRNA-1"/>
    </source>
</evidence>
<dbReference type="GO" id="GO:0004857">
    <property type="term" value="F:enzyme inhibitor activity"/>
    <property type="evidence" value="ECO:0007669"/>
    <property type="project" value="TreeGrafter"/>
</dbReference>
<dbReference type="SMART" id="SM00248">
    <property type="entry name" value="ANK"/>
    <property type="match status" value="3"/>
</dbReference>
<keyword evidence="2" id="KW-0040">ANK repeat</keyword>
<protein>
    <submittedName>
        <fullName evidence="6">ANK_REP_REGION domain-containing protein</fullName>
    </submittedName>
</protein>
<reference evidence="6" key="1">
    <citation type="submission" date="2016-04" db="UniProtKB">
        <authorList>
            <consortium name="WormBaseParasite"/>
        </authorList>
    </citation>
    <scope>IDENTIFICATION</scope>
</reference>
<dbReference type="PROSITE" id="PS50088">
    <property type="entry name" value="ANK_REPEAT"/>
    <property type="match status" value="1"/>
</dbReference>
<reference evidence="4 5" key="2">
    <citation type="submission" date="2018-11" db="EMBL/GenBank/DDBJ databases">
        <authorList>
            <consortium name="Pathogen Informatics"/>
        </authorList>
    </citation>
    <scope>NUCLEOTIDE SEQUENCE [LARGE SCALE GENOMIC DNA]</scope>
</reference>
<dbReference type="AlphaFoldDB" id="A0A158QHE0"/>
<dbReference type="InterPro" id="IPR002110">
    <property type="entry name" value="Ankyrin_rpt"/>
</dbReference>
<dbReference type="PROSITE" id="PS50297">
    <property type="entry name" value="ANK_REP_REGION"/>
    <property type="match status" value="1"/>
</dbReference>
<keyword evidence="1" id="KW-0677">Repeat</keyword>